<evidence type="ECO:0000313" key="3">
    <source>
        <dbReference type="EMBL" id="KTD20171.1"/>
    </source>
</evidence>
<feature type="transmembrane region" description="Helical" evidence="1">
    <location>
        <begin position="134"/>
        <end position="155"/>
    </location>
</feature>
<feature type="transmembrane region" description="Helical" evidence="1">
    <location>
        <begin position="6"/>
        <end position="28"/>
    </location>
</feature>
<dbReference type="Proteomes" id="UP000054997">
    <property type="component" value="Unassembled WGS sequence"/>
</dbReference>
<dbReference type="OrthoDB" id="5652006at2"/>
<feature type="domain" description="DUF3592" evidence="2">
    <location>
        <begin position="43"/>
        <end position="126"/>
    </location>
</feature>
<dbReference type="EMBL" id="LNYK01000030">
    <property type="protein sequence ID" value="KTD20171.1"/>
    <property type="molecule type" value="Genomic_DNA"/>
</dbReference>
<keyword evidence="1" id="KW-0472">Membrane</keyword>
<comment type="caution">
    <text evidence="3">The sequence shown here is derived from an EMBL/GenBank/DDBJ whole genome shotgun (WGS) entry which is preliminary data.</text>
</comment>
<evidence type="ECO:0000259" key="2">
    <source>
        <dbReference type="Pfam" id="PF12158"/>
    </source>
</evidence>
<keyword evidence="1" id="KW-1133">Transmembrane helix</keyword>
<gene>
    <name evidence="3" type="ORF">Llon_1792</name>
</gene>
<organism evidence="3 4">
    <name type="scientific">Legionella londiniensis</name>
    <dbReference type="NCBI Taxonomy" id="45068"/>
    <lineage>
        <taxon>Bacteria</taxon>
        <taxon>Pseudomonadati</taxon>
        <taxon>Pseudomonadota</taxon>
        <taxon>Gammaproteobacteria</taxon>
        <taxon>Legionellales</taxon>
        <taxon>Legionellaceae</taxon>
        <taxon>Legionella</taxon>
    </lineage>
</organism>
<sequence>MKTQLFTLQGLLDLIWLFFLLFMLGYFWRIRKELLQTRSWAITQGQITHCEWTTQGHRLWPKIEYVYEVNEREFIGEHLFPDTSHNDPNSEYARHVAYQVAEAYKKNESIRVYYNPEKPEQAALDVTIPRKINLILILLAVFISIHLFFLGLKIFS</sequence>
<reference evidence="3 4" key="1">
    <citation type="submission" date="2015-11" db="EMBL/GenBank/DDBJ databases">
        <title>Genomic analysis of 38 Legionella species identifies large and diverse effector repertoires.</title>
        <authorList>
            <person name="Burstein D."/>
            <person name="Amaro F."/>
            <person name="Zusman T."/>
            <person name="Lifshitz Z."/>
            <person name="Cohen O."/>
            <person name="Gilbert J.A."/>
            <person name="Pupko T."/>
            <person name="Shuman H.A."/>
            <person name="Segal G."/>
        </authorList>
    </citation>
    <scope>NUCLEOTIDE SEQUENCE [LARGE SCALE GENOMIC DNA]</scope>
    <source>
        <strain evidence="3 4">ATCC 49505</strain>
    </source>
</reference>
<dbReference type="STRING" id="45068.Llon_1792"/>
<dbReference type="Pfam" id="PF12158">
    <property type="entry name" value="DUF3592"/>
    <property type="match status" value="1"/>
</dbReference>
<accession>A0A0W0VJ98</accession>
<dbReference type="PATRIC" id="fig|45068.5.peg.1948"/>
<dbReference type="AlphaFoldDB" id="A0A0W0VJ98"/>
<evidence type="ECO:0000256" key="1">
    <source>
        <dbReference type="SAM" id="Phobius"/>
    </source>
</evidence>
<keyword evidence="1" id="KW-0812">Transmembrane</keyword>
<dbReference type="InterPro" id="IPR021994">
    <property type="entry name" value="DUF3592"/>
</dbReference>
<protein>
    <recommendedName>
        <fullName evidence="2">DUF3592 domain-containing protein</fullName>
    </recommendedName>
</protein>
<dbReference type="RefSeq" id="WP_058529775.1">
    <property type="nucleotide sequence ID" value="NZ_CAAAHZ010000009.1"/>
</dbReference>
<evidence type="ECO:0000313" key="4">
    <source>
        <dbReference type="Proteomes" id="UP000054997"/>
    </source>
</evidence>
<proteinExistence type="predicted"/>
<keyword evidence="4" id="KW-1185">Reference proteome</keyword>
<name>A0A0W0VJ98_9GAMM</name>